<reference evidence="3" key="1">
    <citation type="submission" date="2020-05" db="EMBL/GenBank/DDBJ databases">
        <title>Phylogenomic resolution of chytrid fungi.</title>
        <authorList>
            <person name="Stajich J.E."/>
            <person name="Amses K."/>
            <person name="Simmons R."/>
            <person name="Seto K."/>
            <person name="Myers J."/>
            <person name="Bonds A."/>
            <person name="Quandt C.A."/>
            <person name="Barry K."/>
            <person name="Liu P."/>
            <person name="Grigoriev I."/>
            <person name="Longcore J.E."/>
            <person name="James T.Y."/>
        </authorList>
    </citation>
    <scope>NUCLEOTIDE SEQUENCE</scope>
    <source>
        <strain evidence="3">JEL0513</strain>
    </source>
</reference>
<dbReference type="Proteomes" id="UP001211907">
    <property type="component" value="Unassembled WGS sequence"/>
</dbReference>
<evidence type="ECO:0000313" key="3">
    <source>
        <dbReference type="EMBL" id="KAJ3112688.1"/>
    </source>
</evidence>
<feature type="domain" description="Transcription factor TFIIIC triple barrel" evidence="2">
    <location>
        <begin position="15"/>
        <end position="135"/>
    </location>
</feature>
<evidence type="ECO:0000256" key="1">
    <source>
        <dbReference type="SAM" id="MobiDB-lite"/>
    </source>
</evidence>
<dbReference type="EMBL" id="JADGJH010001516">
    <property type="protein sequence ID" value="KAJ3112688.1"/>
    <property type="molecule type" value="Genomic_DNA"/>
</dbReference>
<name>A0AAD5SYT1_9FUNG</name>
<accession>A0AAD5SYT1</accession>
<keyword evidence="4" id="KW-1185">Reference proteome</keyword>
<dbReference type="AlphaFoldDB" id="A0AAD5SYT1"/>
<evidence type="ECO:0000259" key="2">
    <source>
        <dbReference type="Pfam" id="PF10419"/>
    </source>
</evidence>
<feature type="region of interest" description="Disordered" evidence="1">
    <location>
        <begin position="144"/>
        <end position="174"/>
    </location>
</feature>
<comment type="caution">
    <text evidence="3">The sequence shown here is derived from an EMBL/GenBank/DDBJ whole genome shotgun (WGS) entry which is preliminary data.</text>
</comment>
<proteinExistence type="predicted"/>
<dbReference type="InterPro" id="IPR019481">
    <property type="entry name" value="TFIIIC_triple_barrel"/>
</dbReference>
<sequence>MIEDEEWETCPDNIDNYVVLDVDGFSADAIQKAAKLNHGIAIMGLETESPFMRIGTMFFKGVFDNSIGSDIIFATSDSSSSQSQRAAQKNLAPAPPRYGLANAMLNRLNAANDKKANLTLMGTTETHIRFTRVRLEKRVVPVLNQPKTGANDSVKKNVDVDDSDSNEVVESLQG</sequence>
<protein>
    <recommendedName>
        <fullName evidence="2">Transcription factor TFIIIC triple barrel domain-containing protein</fullName>
    </recommendedName>
</protein>
<organism evidence="3 4">
    <name type="scientific">Physocladia obscura</name>
    <dbReference type="NCBI Taxonomy" id="109957"/>
    <lineage>
        <taxon>Eukaryota</taxon>
        <taxon>Fungi</taxon>
        <taxon>Fungi incertae sedis</taxon>
        <taxon>Chytridiomycota</taxon>
        <taxon>Chytridiomycota incertae sedis</taxon>
        <taxon>Chytridiomycetes</taxon>
        <taxon>Chytridiales</taxon>
        <taxon>Chytriomycetaceae</taxon>
        <taxon>Physocladia</taxon>
    </lineage>
</organism>
<dbReference type="Gene3D" id="2.60.40.4370">
    <property type="match status" value="1"/>
</dbReference>
<gene>
    <name evidence="3" type="ORF">HK100_002241</name>
</gene>
<evidence type="ECO:0000313" key="4">
    <source>
        <dbReference type="Proteomes" id="UP001211907"/>
    </source>
</evidence>
<dbReference type="Pfam" id="PF10419">
    <property type="entry name" value="TFIIIC_sub6"/>
    <property type="match status" value="1"/>
</dbReference>